<evidence type="ECO:0000313" key="4">
    <source>
        <dbReference type="Proteomes" id="UP000023152"/>
    </source>
</evidence>
<feature type="compositionally biased region" description="Polar residues" evidence="1">
    <location>
        <begin position="459"/>
        <end position="468"/>
    </location>
</feature>
<keyword evidence="2" id="KW-0472">Membrane</keyword>
<feature type="region of interest" description="Disordered" evidence="1">
    <location>
        <begin position="230"/>
        <end position="291"/>
    </location>
</feature>
<feature type="compositionally biased region" description="Polar residues" evidence="1">
    <location>
        <begin position="271"/>
        <end position="283"/>
    </location>
</feature>
<accession>X6LIM2</accession>
<feature type="compositionally biased region" description="Basic and acidic residues" evidence="1">
    <location>
        <begin position="470"/>
        <end position="494"/>
    </location>
</feature>
<feature type="compositionally biased region" description="Polar residues" evidence="1">
    <location>
        <begin position="351"/>
        <end position="361"/>
    </location>
</feature>
<dbReference type="EMBL" id="ASPP01040717">
    <property type="protein sequence ID" value="ETO00555.1"/>
    <property type="molecule type" value="Genomic_DNA"/>
</dbReference>
<evidence type="ECO:0000256" key="2">
    <source>
        <dbReference type="SAM" id="Phobius"/>
    </source>
</evidence>
<evidence type="ECO:0000256" key="1">
    <source>
        <dbReference type="SAM" id="MobiDB-lite"/>
    </source>
</evidence>
<dbReference type="Proteomes" id="UP000023152">
    <property type="component" value="Unassembled WGS sequence"/>
</dbReference>
<keyword evidence="2" id="KW-1133">Transmembrane helix</keyword>
<feature type="transmembrane region" description="Helical" evidence="2">
    <location>
        <begin position="589"/>
        <end position="608"/>
    </location>
</feature>
<organism evidence="3 4">
    <name type="scientific">Reticulomyxa filosa</name>
    <dbReference type="NCBI Taxonomy" id="46433"/>
    <lineage>
        <taxon>Eukaryota</taxon>
        <taxon>Sar</taxon>
        <taxon>Rhizaria</taxon>
        <taxon>Retaria</taxon>
        <taxon>Foraminifera</taxon>
        <taxon>Monothalamids</taxon>
        <taxon>Reticulomyxidae</taxon>
        <taxon>Reticulomyxa</taxon>
    </lineage>
</organism>
<gene>
    <name evidence="3" type="ORF">RFI_36885</name>
</gene>
<feature type="region of interest" description="Disordered" evidence="1">
    <location>
        <begin position="459"/>
        <end position="505"/>
    </location>
</feature>
<dbReference type="AlphaFoldDB" id="X6LIM2"/>
<name>X6LIM2_RETFI</name>
<sequence length="609" mass="66595">EILAPGGSLTTTSLFGLSTSEYPPHDIFSKGKCLLNVYVSLATTNFNLLEAKNKKTQQTAKTAYSLSAIFGIVKDNNNICTQSNINSSKVESSFFVIKKNTTTSSLSDQAVGNSGASNNASIKSKSEITKVLCIKCDGIGDKTVPLGDIMSMVHAFYDCGCSNATNKKPSCIVDTYMSSTGNGIFVEFMDIHAAVRVFKVFRERKKMNNLPVFQGSVLEIRRCNRSSIRKKKTDNGHMGHGSAGENEAVSGCLNSGTNGTSSGNGNANTTPLTYSPNMDTPTRTPGEGGSGSKVANNSFAPLGFVCNMSSDKSDHNEVLPQLLRDKTVILPHEISDIRPDISTENDHQKSEPQQQQYQRPSIKNVGKSKLTTDETCLPLLNWMNRSRSEALGSLDSKKDFAMTLPDEIAILLQNTLGQFAKDIQFKDLFLEIRCKKSDYDSIGLMDYIQIRNANSSDKATIKTETNTKTNNDHDHDHDHDHDNDHDHDHDHDNTHNNSNSTANETMENNSIHTEGISLSLKLGINNGKKSDKSNGLTGEVTNPVNHPLLSTFAGNTNTIIANNDAGVTKLVSSSSSITQKPSLSFRANGGQFFFFFFFYIYVYINMFAS</sequence>
<feature type="compositionally biased region" description="Low complexity" evidence="1">
    <location>
        <begin position="250"/>
        <end position="270"/>
    </location>
</feature>
<feature type="non-terminal residue" evidence="3">
    <location>
        <position position="1"/>
    </location>
</feature>
<proteinExistence type="predicted"/>
<feature type="region of interest" description="Disordered" evidence="1">
    <location>
        <begin position="337"/>
        <end position="365"/>
    </location>
</feature>
<evidence type="ECO:0000313" key="3">
    <source>
        <dbReference type="EMBL" id="ETO00555.1"/>
    </source>
</evidence>
<reference evidence="3 4" key="1">
    <citation type="journal article" date="2013" name="Curr. Biol.">
        <title>The Genome of the Foraminiferan Reticulomyxa filosa.</title>
        <authorList>
            <person name="Glockner G."/>
            <person name="Hulsmann N."/>
            <person name="Schleicher M."/>
            <person name="Noegel A.A."/>
            <person name="Eichinger L."/>
            <person name="Gallinger C."/>
            <person name="Pawlowski J."/>
            <person name="Sierra R."/>
            <person name="Euteneuer U."/>
            <person name="Pillet L."/>
            <person name="Moustafa A."/>
            <person name="Platzer M."/>
            <person name="Groth M."/>
            <person name="Szafranski K."/>
            <person name="Schliwa M."/>
        </authorList>
    </citation>
    <scope>NUCLEOTIDE SEQUENCE [LARGE SCALE GENOMIC DNA]</scope>
</reference>
<comment type="caution">
    <text evidence="3">The sequence shown here is derived from an EMBL/GenBank/DDBJ whole genome shotgun (WGS) entry which is preliminary data.</text>
</comment>
<protein>
    <submittedName>
        <fullName evidence="3">Uncharacterized protein</fullName>
    </submittedName>
</protein>
<keyword evidence="2" id="KW-0812">Transmembrane</keyword>
<feature type="compositionally biased region" description="Basic and acidic residues" evidence="1">
    <location>
        <begin position="337"/>
        <end position="350"/>
    </location>
</feature>
<keyword evidence="4" id="KW-1185">Reference proteome</keyword>